<evidence type="ECO:0000313" key="3">
    <source>
        <dbReference type="EMBL" id="MBB2187595.1"/>
    </source>
</evidence>
<keyword evidence="1" id="KW-1133">Transmembrane helix</keyword>
<dbReference type="RefSeq" id="WP_114728232.1">
    <property type="nucleotide sequence ID" value="NZ_BJMI01000008.1"/>
</dbReference>
<feature type="transmembrane region" description="Helical" evidence="1">
    <location>
        <begin position="162"/>
        <end position="182"/>
    </location>
</feature>
<dbReference type="EMBL" id="JABEQI010000010">
    <property type="protein sequence ID" value="MBB2187595.1"/>
    <property type="molecule type" value="Genomic_DNA"/>
</dbReference>
<dbReference type="Pfam" id="PF01757">
    <property type="entry name" value="Acyl_transf_3"/>
    <property type="match status" value="1"/>
</dbReference>
<dbReference type="InterPro" id="IPR050879">
    <property type="entry name" value="Acyltransferase_3"/>
</dbReference>
<accession>A0A370G0R1</accession>
<keyword evidence="5" id="KW-1185">Reference proteome</keyword>
<dbReference type="Proteomes" id="UP000562982">
    <property type="component" value="Unassembled WGS sequence"/>
</dbReference>
<comment type="caution">
    <text evidence="4">The sequence shown here is derived from an EMBL/GenBank/DDBJ whole genome shotgun (WGS) entry which is preliminary data.</text>
</comment>
<feature type="domain" description="Acyltransferase 3" evidence="2">
    <location>
        <begin position="12"/>
        <end position="335"/>
    </location>
</feature>
<reference evidence="4 5" key="1">
    <citation type="submission" date="2018-07" db="EMBL/GenBank/DDBJ databases">
        <title>Genomic Encyclopedia of Type Strains, Phase IV (KMG-IV): sequencing the most valuable type-strain genomes for metagenomic binning, comparative biology and taxonomic classification.</title>
        <authorList>
            <person name="Goeker M."/>
        </authorList>
    </citation>
    <scope>NUCLEOTIDE SEQUENCE [LARGE SCALE GENOMIC DNA]</scope>
    <source>
        <strain evidence="4 5">DSM 5603</strain>
    </source>
</reference>
<feature type="transmembrane region" description="Helical" evidence="1">
    <location>
        <begin position="287"/>
        <end position="305"/>
    </location>
</feature>
<feature type="transmembrane region" description="Helical" evidence="1">
    <location>
        <begin position="254"/>
        <end position="275"/>
    </location>
</feature>
<sequence>MLGNPTKFSYIPSLDGIRAISVIIVLFSHAGVSKLIPGGFGVTIFFFLSGFIITTRMFREHEKNGTISLRNFYIHRAFRLTPSLLLSMSAAIILVLFGAAQGAIDPLTLCSQLFFFFNYFSIYGNAHPIDGLGVLWSLSVEEHFYLIWPTIFILFMKNRISIIQIAGLAALLPMWRYIRLFFLHDTEWAIYTLTDTRFDSLIFGCLLAIFQKKYTVEENIEPISIYFIILSSIFVLIFTFIFQDYTFRSTWRYTIQGLALLPLFHFSVTMPDLAIFRPLNWMISRMIGVWSYNIYLIHYVIILALESHNLAPSHKVIFALLVLFLSSVWAALIFYFVEKPLRRIRQKF</sequence>
<dbReference type="GO" id="GO:0016020">
    <property type="term" value="C:membrane"/>
    <property type="evidence" value="ECO:0007669"/>
    <property type="project" value="TreeGrafter"/>
</dbReference>
<dbReference type="PANTHER" id="PTHR23028">
    <property type="entry name" value="ACETYLTRANSFERASE"/>
    <property type="match status" value="1"/>
</dbReference>
<keyword evidence="3" id="KW-0012">Acyltransferase</keyword>
<evidence type="ECO:0000259" key="2">
    <source>
        <dbReference type="Pfam" id="PF01757"/>
    </source>
</evidence>
<dbReference type="PANTHER" id="PTHR23028:SF53">
    <property type="entry name" value="ACYL_TRANSF_3 DOMAIN-CONTAINING PROTEIN"/>
    <property type="match status" value="1"/>
</dbReference>
<dbReference type="AlphaFoldDB" id="A0A370G0R1"/>
<dbReference type="EMBL" id="QQAW01000009">
    <property type="protein sequence ID" value="RDI36489.1"/>
    <property type="molecule type" value="Genomic_DNA"/>
</dbReference>
<organism evidence="4 5">
    <name type="scientific">Gluconacetobacter liquefaciens</name>
    <name type="common">Acetobacter liquefaciens</name>
    <dbReference type="NCBI Taxonomy" id="89584"/>
    <lineage>
        <taxon>Bacteria</taxon>
        <taxon>Pseudomonadati</taxon>
        <taxon>Pseudomonadota</taxon>
        <taxon>Alphaproteobacteria</taxon>
        <taxon>Acetobacterales</taxon>
        <taxon>Acetobacteraceae</taxon>
        <taxon>Gluconacetobacter</taxon>
    </lineage>
</organism>
<keyword evidence="1" id="KW-0472">Membrane</keyword>
<dbReference type="OrthoDB" id="9796461at2"/>
<evidence type="ECO:0000313" key="5">
    <source>
        <dbReference type="Proteomes" id="UP000254958"/>
    </source>
</evidence>
<feature type="transmembrane region" description="Helical" evidence="1">
    <location>
        <begin position="188"/>
        <end position="211"/>
    </location>
</feature>
<gene>
    <name evidence="4" type="ORF">C7453_1094</name>
    <name evidence="3" type="ORF">HLH32_14650</name>
</gene>
<name>A0A370G0R1_GLULI</name>
<feature type="transmembrane region" description="Helical" evidence="1">
    <location>
        <begin position="80"/>
        <end position="104"/>
    </location>
</feature>
<evidence type="ECO:0000256" key="1">
    <source>
        <dbReference type="SAM" id="Phobius"/>
    </source>
</evidence>
<feature type="transmembrane region" description="Helical" evidence="1">
    <location>
        <begin position="134"/>
        <end position="155"/>
    </location>
</feature>
<evidence type="ECO:0000313" key="4">
    <source>
        <dbReference type="EMBL" id="RDI36489.1"/>
    </source>
</evidence>
<dbReference type="GO" id="GO:0000271">
    <property type="term" value="P:polysaccharide biosynthetic process"/>
    <property type="evidence" value="ECO:0007669"/>
    <property type="project" value="TreeGrafter"/>
</dbReference>
<feature type="transmembrane region" description="Helical" evidence="1">
    <location>
        <begin position="38"/>
        <end position="59"/>
    </location>
</feature>
<dbReference type="Proteomes" id="UP000254958">
    <property type="component" value="Unassembled WGS sequence"/>
</dbReference>
<dbReference type="InterPro" id="IPR002656">
    <property type="entry name" value="Acyl_transf_3_dom"/>
</dbReference>
<evidence type="ECO:0000313" key="6">
    <source>
        <dbReference type="Proteomes" id="UP000562982"/>
    </source>
</evidence>
<keyword evidence="3" id="KW-0808">Transferase</keyword>
<feature type="transmembrane region" description="Helical" evidence="1">
    <location>
        <begin position="317"/>
        <end position="337"/>
    </location>
</feature>
<protein>
    <submittedName>
        <fullName evidence="3">Acyltransferase</fullName>
    </submittedName>
    <submittedName>
        <fullName evidence="4">Peptidoglycan/LPS O-acetylase OafA/YrhL</fullName>
    </submittedName>
</protein>
<keyword evidence="1" id="KW-0812">Transmembrane</keyword>
<reference evidence="3 6" key="2">
    <citation type="submission" date="2020-04" db="EMBL/GenBank/DDBJ databases">
        <title>Description of novel Gluconacetobacter.</title>
        <authorList>
            <person name="Sombolestani A."/>
        </authorList>
    </citation>
    <scope>NUCLEOTIDE SEQUENCE [LARGE SCALE GENOMIC DNA]</scope>
    <source>
        <strain evidence="3 6">LMG 1382</strain>
    </source>
</reference>
<dbReference type="GO" id="GO:0016747">
    <property type="term" value="F:acyltransferase activity, transferring groups other than amino-acyl groups"/>
    <property type="evidence" value="ECO:0007669"/>
    <property type="project" value="InterPro"/>
</dbReference>
<feature type="transmembrane region" description="Helical" evidence="1">
    <location>
        <begin position="223"/>
        <end position="242"/>
    </location>
</feature>
<proteinExistence type="predicted"/>